<accession>A0ABZ3IFG9</accession>
<dbReference type="Pfam" id="PF00196">
    <property type="entry name" value="GerE"/>
    <property type="match status" value="1"/>
</dbReference>
<feature type="domain" description="HTH luxR-type" evidence="1">
    <location>
        <begin position="79"/>
        <end position="119"/>
    </location>
</feature>
<sequence length="139" mass="15642">MCSKSGLTVTQHLKREQYVVNENEYDSKRIANIICHYQELRSAAEITAAQYRQISSGGGFAHGNDDLVCMLADIDQGVSVLSSRQSTVLRLLKKGYQVVEIGKMLGIRPVTVKFHLQQAVFRLMDFLNTSYCRKKGAKK</sequence>
<dbReference type="PRINTS" id="PR00038">
    <property type="entry name" value="HTHLUXR"/>
</dbReference>
<dbReference type="InterPro" id="IPR016032">
    <property type="entry name" value="Sig_transdc_resp-reg_C-effctor"/>
</dbReference>
<organism evidence="2 3">
    <name type="scientific">Sporomusa silvacetica DSM 10669</name>
    <dbReference type="NCBI Taxonomy" id="1123289"/>
    <lineage>
        <taxon>Bacteria</taxon>
        <taxon>Bacillati</taxon>
        <taxon>Bacillota</taxon>
        <taxon>Negativicutes</taxon>
        <taxon>Selenomonadales</taxon>
        <taxon>Sporomusaceae</taxon>
        <taxon>Sporomusa</taxon>
    </lineage>
</organism>
<reference evidence="2" key="1">
    <citation type="submission" date="2024-05" db="EMBL/GenBank/DDBJ databases">
        <title>Isolation and characterization of Sporomusa carbonis sp. nov., a carboxydotrophic hydrogenogen in the genus of Sporomusa isolated from a charcoal burning pile.</title>
        <authorList>
            <person name="Boeer T."/>
            <person name="Rosenbaum F."/>
            <person name="Eysell L."/>
            <person name="Mueller V."/>
            <person name="Daniel R."/>
            <person name="Poehlein A."/>
        </authorList>
    </citation>
    <scope>NUCLEOTIDE SEQUENCE [LARGE SCALE GENOMIC DNA]</scope>
    <source>
        <strain evidence="2">DSM 10669</strain>
    </source>
</reference>
<dbReference type="RefSeq" id="WP_094605351.1">
    <property type="nucleotide sequence ID" value="NZ_CP155573.1"/>
</dbReference>
<evidence type="ECO:0000313" key="3">
    <source>
        <dbReference type="Proteomes" id="UP000216752"/>
    </source>
</evidence>
<dbReference type="EMBL" id="CP155573">
    <property type="protein sequence ID" value="XFO64154.1"/>
    <property type="molecule type" value="Genomic_DNA"/>
</dbReference>
<dbReference type="SUPFAM" id="SSF46894">
    <property type="entry name" value="C-terminal effector domain of the bipartite response regulators"/>
    <property type="match status" value="1"/>
</dbReference>
<evidence type="ECO:0000313" key="2">
    <source>
        <dbReference type="EMBL" id="XFO64154.1"/>
    </source>
</evidence>
<keyword evidence="3" id="KW-1185">Reference proteome</keyword>
<dbReference type="InterPro" id="IPR000792">
    <property type="entry name" value="Tscrpt_reg_LuxR_C"/>
</dbReference>
<protein>
    <recommendedName>
        <fullName evidence="1">HTH luxR-type domain-containing protein</fullName>
    </recommendedName>
</protein>
<proteinExistence type="predicted"/>
<dbReference type="Gene3D" id="1.10.10.10">
    <property type="entry name" value="Winged helix-like DNA-binding domain superfamily/Winged helix DNA-binding domain"/>
    <property type="match status" value="1"/>
</dbReference>
<name>A0ABZ3IFG9_9FIRM</name>
<gene>
    <name evidence="2" type="ORF">SPSIL_002440</name>
</gene>
<dbReference type="Proteomes" id="UP000216752">
    <property type="component" value="Chromosome"/>
</dbReference>
<evidence type="ECO:0000259" key="1">
    <source>
        <dbReference type="Pfam" id="PF00196"/>
    </source>
</evidence>
<dbReference type="InterPro" id="IPR036388">
    <property type="entry name" value="WH-like_DNA-bd_sf"/>
</dbReference>